<dbReference type="InterPro" id="IPR043148">
    <property type="entry name" value="TagF_C"/>
</dbReference>
<dbReference type="PANTHER" id="PTHR37316:SF2">
    <property type="entry name" value="TEICHOIC ACID RIBITOL-PHOSPHATE POLYMERASE TARK"/>
    <property type="match status" value="1"/>
</dbReference>
<comment type="subcellular location">
    <subcellularLocation>
        <location evidence="1">Cell membrane</location>
        <topology evidence="1">Peripheral membrane protein</topology>
    </subcellularLocation>
</comment>
<comment type="similarity">
    <text evidence="2">Belongs to the CDP-glycerol glycerophosphotransferase family.</text>
</comment>
<dbReference type="Gene3D" id="3.40.50.12580">
    <property type="match status" value="1"/>
</dbReference>
<dbReference type="InterPro" id="IPR043149">
    <property type="entry name" value="TagF_N"/>
</dbReference>
<evidence type="ECO:0000256" key="2">
    <source>
        <dbReference type="ARBA" id="ARBA00010488"/>
    </source>
</evidence>
<dbReference type="AlphaFoldDB" id="A0A1M7L656"/>
<keyword evidence="8" id="KW-1185">Reference proteome</keyword>
<name>A0A1M7L656_9FIRM</name>
<evidence type="ECO:0000313" key="8">
    <source>
        <dbReference type="Proteomes" id="UP000184038"/>
    </source>
</evidence>
<gene>
    <name evidence="7" type="ORF">SAMN02746066_03065</name>
</gene>
<sequence>MKQFAKKIGYMLFAFFFYIDRIFTRVNKHKVFCIMTHDSSMDSNVGMIIQEMKKQNPNYKFYYIKKEDTAEVKNAGKVNRFLEFFLVKPFHMATAGYIFLDNIFLPMSYLHFSSKTKVVQLWHGTGTIKKFGQDANEGNLKKLEYRANRTITHLIVNAEGIREQYAGAFGVELDKVYAAGLPRTDILFDSKKQHNDKKVFYQQYPELKDKKIVLYAPTFRDEEVAKPKMELDLDAFINQLPDDLVCIIKLHPFVARQYAWTKEQQERYKGRIYNLSSYPDTNTLLLVADALITDYSSIIYEYCLREKPMVFYAYDLEAFESKGRGFYEPYEAFVPGMVAKTTDELIEAIKLNIYEEKYDLERIEWFRDRHYQYFDGKSTERVIELISSNDK</sequence>
<organism evidence="7 8">
    <name type="scientific">Anaerosporobacter mobilis DSM 15930</name>
    <dbReference type="NCBI Taxonomy" id="1120996"/>
    <lineage>
        <taxon>Bacteria</taxon>
        <taxon>Bacillati</taxon>
        <taxon>Bacillota</taxon>
        <taxon>Clostridia</taxon>
        <taxon>Lachnospirales</taxon>
        <taxon>Lachnospiraceae</taxon>
        <taxon>Anaerosporobacter</taxon>
    </lineage>
</organism>
<keyword evidence="4 7" id="KW-0808">Transferase</keyword>
<dbReference type="SUPFAM" id="SSF53756">
    <property type="entry name" value="UDP-Glycosyltransferase/glycogen phosphorylase"/>
    <property type="match status" value="1"/>
</dbReference>
<proteinExistence type="inferred from homology"/>
<keyword evidence="6" id="KW-0472">Membrane</keyword>
<evidence type="ECO:0000256" key="4">
    <source>
        <dbReference type="ARBA" id="ARBA00022679"/>
    </source>
</evidence>
<evidence type="ECO:0000256" key="1">
    <source>
        <dbReference type="ARBA" id="ARBA00004202"/>
    </source>
</evidence>
<evidence type="ECO:0000313" key="7">
    <source>
        <dbReference type="EMBL" id="SHM72824.1"/>
    </source>
</evidence>
<dbReference type="RefSeq" id="WP_073289275.1">
    <property type="nucleotide sequence ID" value="NZ_FRCP01000015.1"/>
</dbReference>
<dbReference type="STRING" id="1120996.SAMN02746066_03065"/>
<keyword evidence="3" id="KW-1003">Cell membrane</keyword>
<dbReference type="InterPro" id="IPR007554">
    <property type="entry name" value="Glycerophosphate_synth"/>
</dbReference>
<keyword evidence="5" id="KW-0777">Teichoic acid biosynthesis</keyword>
<accession>A0A1M7L656</accession>
<dbReference type="Proteomes" id="UP000184038">
    <property type="component" value="Unassembled WGS sequence"/>
</dbReference>
<evidence type="ECO:0000256" key="3">
    <source>
        <dbReference type="ARBA" id="ARBA00022475"/>
    </source>
</evidence>
<protein>
    <submittedName>
        <fullName evidence="7">CDP-ribitol ribitolphosphotransferase</fullName>
    </submittedName>
</protein>
<reference evidence="7 8" key="1">
    <citation type="submission" date="2016-11" db="EMBL/GenBank/DDBJ databases">
        <authorList>
            <person name="Jaros S."/>
            <person name="Januszkiewicz K."/>
            <person name="Wedrychowicz H."/>
        </authorList>
    </citation>
    <scope>NUCLEOTIDE SEQUENCE [LARGE SCALE GENOMIC DNA]</scope>
    <source>
        <strain evidence="7 8">DSM 15930</strain>
    </source>
</reference>
<dbReference type="Gene3D" id="3.40.50.11820">
    <property type="match status" value="1"/>
</dbReference>
<dbReference type="InterPro" id="IPR051612">
    <property type="entry name" value="Teichoic_Acid_Biosynth"/>
</dbReference>
<dbReference type="EMBL" id="FRCP01000015">
    <property type="protein sequence ID" value="SHM72824.1"/>
    <property type="molecule type" value="Genomic_DNA"/>
</dbReference>
<dbReference type="GO" id="GO:0047355">
    <property type="term" value="F:CDP-glycerol glycerophosphotransferase activity"/>
    <property type="evidence" value="ECO:0007669"/>
    <property type="project" value="InterPro"/>
</dbReference>
<dbReference type="Pfam" id="PF04464">
    <property type="entry name" value="Glyphos_transf"/>
    <property type="match status" value="1"/>
</dbReference>
<evidence type="ECO:0000256" key="6">
    <source>
        <dbReference type="ARBA" id="ARBA00023136"/>
    </source>
</evidence>
<dbReference type="GO" id="GO:0005886">
    <property type="term" value="C:plasma membrane"/>
    <property type="evidence" value="ECO:0007669"/>
    <property type="project" value="UniProtKB-SubCell"/>
</dbReference>
<evidence type="ECO:0000256" key="5">
    <source>
        <dbReference type="ARBA" id="ARBA00022944"/>
    </source>
</evidence>
<dbReference type="PANTHER" id="PTHR37316">
    <property type="entry name" value="TEICHOIC ACID GLYCEROL-PHOSPHATE PRIMASE"/>
    <property type="match status" value="1"/>
</dbReference>
<dbReference type="GO" id="GO:0019350">
    <property type="term" value="P:teichoic acid biosynthetic process"/>
    <property type="evidence" value="ECO:0007669"/>
    <property type="project" value="UniProtKB-KW"/>
</dbReference>